<name>A0A497YDR0_9SPHI</name>
<accession>A0A497YDR0</accession>
<evidence type="ECO:0000313" key="2">
    <source>
        <dbReference type="EMBL" id="RLJ80636.1"/>
    </source>
</evidence>
<comment type="caution">
    <text evidence="2">The sequence shown here is derived from an EMBL/GenBank/DDBJ whole genome shotgun (WGS) entry which is preliminary data.</text>
</comment>
<dbReference type="EMBL" id="SOPX01000002">
    <property type="protein sequence ID" value="TFB31895.1"/>
    <property type="molecule type" value="Genomic_DNA"/>
</dbReference>
<dbReference type="Proteomes" id="UP000297429">
    <property type="component" value="Unassembled WGS sequence"/>
</dbReference>
<feature type="region of interest" description="Disordered" evidence="1">
    <location>
        <begin position="96"/>
        <end position="121"/>
    </location>
</feature>
<reference evidence="3 5" key="2">
    <citation type="submission" date="2019-03" db="EMBL/GenBank/DDBJ databases">
        <authorList>
            <person name="He R.-H."/>
        </authorList>
    </citation>
    <scope>NUCLEOTIDE SEQUENCE [LARGE SCALE GENOMIC DNA]</scope>
    <source>
        <strain evidence="3 5">DSM 19624</strain>
    </source>
</reference>
<gene>
    <name evidence="2" type="ORF">BCL90_1427</name>
    <name evidence="3" type="ORF">E3V97_15090</name>
</gene>
<evidence type="ECO:0000313" key="3">
    <source>
        <dbReference type="EMBL" id="TFB31895.1"/>
    </source>
</evidence>
<dbReference type="EMBL" id="RCCK01000010">
    <property type="protein sequence ID" value="RLJ80636.1"/>
    <property type="molecule type" value="Genomic_DNA"/>
</dbReference>
<sequence>MNSYANKTPENKIADVANFVTKSASKIKLPYNFADNRPTAIAQLKLQQAVNNSLRLNGSTAGRVIQRMEEEKSIGERLSKRSAFKKMTDRQKKLFGGIDGDAARAGRRSDAADRSNAKRQELRDAVRRNLWNGRSRPAFTHDTLNQILAGTDSKARKKDGVKVYRCKDGKFYPRKKDRVGKEPFVSIDHNKNWKEYILSTAEPEEDGNISKVSASVAYNDLTNLVLMSSNQNSSKNGPKGVFD</sequence>
<evidence type="ECO:0000313" key="4">
    <source>
        <dbReference type="Proteomes" id="UP000273898"/>
    </source>
</evidence>
<organism evidence="2 4">
    <name type="scientific">Pedobacter alluvionis</name>
    <dbReference type="NCBI Taxonomy" id="475253"/>
    <lineage>
        <taxon>Bacteria</taxon>
        <taxon>Pseudomonadati</taxon>
        <taxon>Bacteroidota</taxon>
        <taxon>Sphingobacteriia</taxon>
        <taxon>Sphingobacteriales</taxon>
        <taxon>Sphingobacteriaceae</taxon>
        <taxon>Pedobacter</taxon>
    </lineage>
</organism>
<protein>
    <submittedName>
        <fullName evidence="2">Uncharacterized protein</fullName>
    </submittedName>
</protein>
<dbReference type="AlphaFoldDB" id="A0A497YDR0"/>
<dbReference type="RefSeq" id="WP_121283225.1">
    <property type="nucleotide sequence ID" value="NZ_RCCK01000010.1"/>
</dbReference>
<evidence type="ECO:0000313" key="5">
    <source>
        <dbReference type="Proteomes" id="UP000297429"/>
    </source>
</evidence>
<evidence type="ECO:0000256" key="1">
    <source>
        <dbReference type="SAM" id="MobiDB-lite"/>
    </source>
</evidence>
<dbReference type="OrthoDB" id="681139at2"/>
<dbReference type="Proteomes" id="UP000273898">
    <property type="component" value="Unassembled WGS sequence"/>
</dbReference>
<proteinExistence type="predicted"/>
<keyword evidence="5" id="KW-1185">Reference proteome</keyword>
<feature type="compositionally biased region" description="Basic and acidic residues" evidence="1">
    <location>
        <begin position="101"/>
        <end position="121"/>
    </location>
</feature>
<reference evidence="2 4" key="1">
    <citation type="submission" date="2018-10" db="EMBL/GenBank/DDBJ databases">
        <title>Genomic Encyclopedia of Archaeal and Bacterial Type Strains, Phase II (KMG-II): from individual species to whole genera.</title>
        <authorList>
            <person name="Goeker M."/>
        </authorList>
    </citation>
    <scope>NUCLEOTIDE SEQUENCE [LARGE SCALE GENOMIC DNA]</scope>
    <source>
        <strain evidence="2 4">DSM 19624</strain>
    </source>
</reference>